<protein>
    <submittedName>
        <fullName evidence="8">P-loop containing nucleoside triphosphate hydrolase protein</fullName>
    </submittedName>
</protein>
<dbReference type="EMBL" id="AUPC02000081">
    <property type="protein sequence ID" value="POG73636.1"/>
    <property type="molecule type" value="Genomic_DNA"/>
</dbReference>
<evidence type="ECO:0000256" key="2">
    <source>
        <dbReference type="ARBA" id="ARBA00022490"/>
    </source>
</evidence>
<accession>A0A2P4Q7L5</accession>
<reference evidence="8 9" key="2">
    <citation type="journal article" date="2018" name="New Phytol.">
        <title>High intraspecific genome diversity in the model arbuscular mycorrhizal symbiont Rhizophagus irregularis.</title>
        <authorList>
            <person name="Chen E.C.H."/>
            <person name="Morin E."/>
            <person name="Beaudet D."/>
            <person name="Noel J."/>
            <person name="Yildirir G."/>
            <person name="Ndikumana S."/>
            <person name="Charron P."/>
            <person name="St-Onge C."/>
            <person name="Giorgi J."/>
            <person name="Kruger M."/>
            <person name="Marton T."/>
            <person name="Ropars J."/>
            <person name="Grigoriev I.V."/>
            <person name="Hainaut M."/>
            <person name="Henrissat B."/>
            <person name="Roux C."/>
            <person name="Martin F."/>
            <person name="Corradi N."/>
        </authorList>
    </citation>
    <scope>NUCLEOTIDE SEQUENCE [LARGE SCALE GENOMIC DNA]</scope>
    <source>
        <strain evidence="8 9">DAOM 197198</strain>
    </source>
</reference>
<evidence type="ECO:0000256" key="3">
    <source>
        <dbReference type="ARBA" id="ARBA00022701"/>
    </source>
</evidence>
<dbReference type="VEuPathDB" id="FungiDB:RhiirFUN_022318"/>
<dbReference type="Gene3D" id="3.40.850.10">
    <property type="entry name" value="Kinesin motor domain"/>
    <property type="match status" value="1"/>
</dbReference>
<feature type="binding site" evidence="6">
    <location>
        <begin position="114"/>
        <end position="121"/>
    </location>
    <ligand>
        <name>ATP</name>
        <dbReference type="ChEBI" id="CHEBI:30616"/>
    </ligand>
</feature>
<dbReference type="PANTHER" id="PTHR47971">
    <property type="entry name" value="KINESIN-RELATED PROTEIN 6"/>
    <property type="match status" value="1"/>
</dbReference>
<evidence type="ECO:0000256" key="6">
    <source>
        <dbReference type="PROSITE-ProRule" id="PRU00283"/>
    </source>
</evidence>
<evidence type="ECO:0000256" key="1">
    <source>
        <dbReference type="ARBA" id="ARBA00004245"/>
    </source>
</evidence>
<keyword evidence="3" id="KW-0493">Microtubule</keyword>
<evidence type="ECO:0000313" key="8">
    <source>
        <dbReference type="EMBL" id="POG73636.1"/>
    </source>
</evidence>
<keyword evidence="2" id="KW-0963">Cytoplasm</keyword>
<gene>
    <name evidence="8" type="ORF">GLOIN_2v1454551</name>
</gene>
<dbReference type="InterPro" id="IPR027640">
    <property type="entry name" value="Kinesin-like_fam"/>
</dbReference>
<dbReference type="InterPro" id="IPR027417">
    <property type="entry name" value="P-loop_NTPase"/>
</dbReference>
<keyword evidence="9" id="KW-1185">Reference proteome</keyword>
<name>A0A2P4Q7L5_RHIID</name>
<dbReference type="PRINTS" id="PR00380">
    <property type="entry name" value="KINESINHEAVY"/>
</dbReference>
<dbReference type="GO" id="GO:0005524">
    <property type="term" value="F:ATP binding"/>
    <property type="evidence" value="ECO:0007669"/>
    <property type="project" value="UniProtKB-UniRule"/>
</dbReference>
<dbReference type="PANTHER" id="PTHR47971:SF8">
    <property type="entry name" value="KINESIN-LIKE PROTEIN"/>
    <property type="match status" value="1"/>
</dbReference>
<comment type="similarity">
    <text evidence="6">Belongs to the TRAFAC class myosin-kinesin ATPase superfamily. Kinesin family.</text>
</comment>
<reference evidence="8 9" key="1">
    <citation type="journal article" date="2013" name="Proc. Natl. Acad. Sci. U.S.A.">
        <title>Genome of an arbuscular mycorrhizal fungus provides insight into the oldest plant symbiosis.</title>
        <authorList>
            <person name="Tisserant E."/>
            <person name="Malbreil M."/>
            <person name="Kuo A."/>
            <person name="Kohler A."/>
            <person name="Symeonidi A."/>
            <person name="Balestrini R."/>
            <person name="Charron P."/>
            <person name="Duensing N."/>
            <person name="Frei Dit Frey N."/>
            <person name="Gianinazzi-Pearson V."/>
            <person name="Gilbert L.B."/>
            <person name="Handa Y."/>
            <person name="Herr J.R."/>
            <person name="Hijri M."/>
            <person name="Koul R."/>
            <person name="Kawaguchi M."/>
            <person name="Krajinski F."/>
            <person name="Lammers P.J."/>
            <person name="Masclaux F.G."/>
            <person name="Murat C."/>
            <person name="Morin E."/>
            <person name="Ndikumana S."/>
            <person name="Pagni M."/>
            <person name="Petitpierre D."/>
            <person name="Requena N."/>
            <person name="Rosikiewicz P."/>
            <person name="Riley R."/>
            <person name="Saito K."/>
            <person name="San Clemente H."/>
            <person name="Shapiro H."/>
            <person name="van Tuinen D."/>
            <person name="Becard G."/>
            <person name="Bonfante P."/>
            <person name="Paszkowski U."/>
            <person name="Shachar-Hill Y.Y."/>
            <person name="Tuskan G.A."/>
            <person name="Young P.W."/>
            <person name="Sanders I.R."/>
            <person name="Henrissat B."/>
            <person name="Rensing S.A."/>
            <person name="Grigoriev I.V."/>
            <person name="Corradi N."/>
            <person name="Roux C."/>
            <person name="Martin F."/>
        </authorList>
    </citation>
    <scope>NUCLEOTIDE SEQUENCE [LARGE SCALE GENOMIC DNA]</scope>
    <source>
        <strain evidence="8 9">DAOM 197198</strain>
    </source>
</reference>
<organism evidence="8 9">
    <name type="scientific">Rhizophagus irregularis (strain DAOM 181602 / DAOM 197198 / MUCL 43194)</name>
    <name type="common">Arbuscular mycorrhizal fungus</name>
    <name type="synonym">Glomus intraradices</name>
    <dbReference type="NCBI Taxonomy" id="747089"/>
    <lineage>
        <taxon>Eukaryota</taxon>
        <taxon>Fungi</taxon>
        <taxon>Fungi incertae sedis</taxon>
        <taxon>Mucoromycota</taxon>
        <taxon>Glomeromycotina</taxon>
        <taxon>Glomeromycetes</taxon>
        <taxon>Glomerales</taxon>
        <taxon>Glomeraceae</taxon>
        <taxon>Rhizophagus</taxon>
    </lineage>
</organism>
<dbReference type="GO" id="GO:0007018">
    <property type="term" value="P:microtubule-based movement"/>
    <property type="evidence" value="ECO:0007669"/>
    <property type="project" value="InterPro"/>
</dbReference>
<dbReference type="GO" id="GO:0007019">
    <property type="term" value="P:microtubule depolymerization"/>
    <property type="evidence" value="ECO:0007669"/>
    <property type="project" value="TreeGrafter"/>
</dbReference>
<dbReference type="GO" id="GO:0005874">
    <property type="term" value="C:microtubule"/>
    <property type="evidence" value="ECO:0007669"/>
    <property type="project" value="UniProtKB-KW"/>
</dbReference>
<dbReference type="Proteomes" id="UP000018888">
    <property type="component" value="Unassembled WGS sequence"/>
</dbReference>
<dbReference type="PROSITE" id="PS50067">
    <property type="entry name" value="KINESIN_MOTOR_2"/>
    <property type="match status" value="1"/>
</dbReference>
<keyword evidence="5" id="KW-0206">Cytoskeleton</keyword>
<dbReference type="GO" id="GO:0008017">
    <property type="term" value="F:microtubule binding"/>
    <property type="evidence" value="ECO:0007669"/>
    <property type="project" value="InterPro"/>
</dbReference>
<keyword evidence="4 6" id="KW-0505">Motor protein</keyword>
<dbReference type="SUPFAM" id="SSF52540">
    <property type="entry name" value="P-loop containing nucleoside triphosphate hydrolases"/>
    <property type="match status" value="1"/>
</dbReference>
<dbReference type="Pfam" id="PF00225">
    <property type="entry name" value="Kinesin"/>
    <property type="match status" value="1"/>
</dbReference>
<evidence type="ECO:0000313" key="9">
    <source>
        <dbReference type="Proteomes" id="UP000018888"/>
    </source>
</evidence>
<dbReference type="InterPro" id="IPR036961">
    <property type="entry name" value="Kinesin_motor_dom_sf"/>
</dbReference>
<comment type="subcellular location">
    <subcellularLocation>
        <location evidence="1">Cytoplasm</location>
        <location evidence="1">Cytoskeleton</location>
    </subcellularLocation>
</comment>
<keyword evidence="6" id="KW-0547">Nucleotide-binding</keyword>
<dbReference type="GO" id="GO:0016787">
    <property type="term" value="F:hydrolase activity"/>
    <property type="evidence" value="ECO:0007669"/>
    <property type="project" value="UniProtKB-KW"/>
</dbReference>
<dbReference type="SMART" id="SM00129">
    <property type="entry name" value="KISc"/>
    <property type="match status" value="1"/>
</dbReference>
<sequence length="317" mass="36834">MVRCKTLPTCKKQPNIFYPQQEDDIRVCVRKRPLNDNEILINERDIADIRNNYTLKIDKPRTRANTRNCIERHSFTFNEVFDEDDNGNEVFIKTALPLIKFIFNGGKATCFVYGQSGSGKTFTMFDQKYGKYCLCAFAAQNIFTSLKEEKNSHLEVYVAFYEIYNKQLHDLLDNRKKIVELKERQAKNDINLLEFIKLGNTNRSTGSTGAILQIILKHKNEFHGKISFVDLAGNDRELSDMKSRYAIMEINQSLLTLNECIRALDQNKKRIPFRNSKLTQVLEDSFVENSRICIIATISPNESNIRHTFNTLRYACR</sequence>
<evidence type="ECO:0000256" key="4">
    <source>
        <dbReference type="ARBA" id="ARBA00023175"/>
    </source>
</evidence>
<comment type="caution">
    <text evidence="8">The sequence shown here is derived from an EMBL/GenBank/DDBJ whole genome shotgun (WGS) entry which is preliminary data.</text>
</comment>
<keyword evidence="8" id="KW-0378">Hydrolase</keyword>
<dbReference type="InterPro" id="IPR001752">
    <property type="entry name" value="Kinesin_motor_dom"/>
</dbReference>
<proteinExistence type="inferred from homology"/>
<dbReference type="AlphaFoldDB" id="A0A2P4Q7L5"/>
<dbReference type="GO" id="GO:0003777">
    <property type="term" value="F:microtubule motor activity"/>
    <property type="evidence" value="ECO:0007669"/>
    <property type="project" value="InterPro"/>
</dbReference>
<evidence type="ECO:0000259" key="7">
    <source>
        <dbReference type="PROSITE" id="PS50067"/>
    </source>
</evidence>
<evidence type="ECO:0000256" key="5">
    <source>
        <dbReference type="ARBA" id="ARBA00023212"/>
    </source>
</evidence>
<feature type="domain" description="Kinesin motor" evidence="7">
    <location>
        <begin position="24"/>
        <end position="317"/>
    </location>
</feature>
<keyword evidence="6" id="KW-0067">ATP-binding</keyword>